<evidence type="ECO:0000256" key="6">
    <source>
        <dbReference type="PROSITE-ProRule" id="PRU00042"/>
    </source>
</evidence>
<dbReference type="SUPFAM" id="SSF57667">
    <property type="entry name" value="beta-beta-alpha zinc fingers"/>
    <property type="match status" value="1"/>
</dbReference>
<dbReference type="Proteomes" id="UP000734854">
    <property type="component" value="Unassembled WGS sequence"/>
</dbReference>
<dbReference type="GO" id="GO:0009788">
    <property type="term" value="P:negative regulation of abscisic acid-activated signaling pathway"/>
    <property type="evidence" value="ECO:0007669"/>
    <property type="project" value="InterPro"/>
</dbReference>
<keyword evidence="3 6" id="KW-0863">Zinc-finger</keyword>
<dbReference type="GO" id="GO:0008270">
    <property type="term" value="F:zinc ion binding"/>
    <property type="evidence" value="ECO:0007669"/>
    <property type="project" value="UniProtKB-KW"/>
</dbReference>
<accession>A0A8J5HAY0</accession>
<dbReference type="PROSITE" id="PS00028">
    <property type="entry name" value="ZINC_FINGER_C2H2_1"/>
    <property type="match status" value="1"/>
</dbReference>
<dbReference type="PROSITE" id="PS50157">
    <property type="entry name" value="ZINC_FINGER_C2H2_2"/>
    <property type="match status" value="1"/>
</dbReference>
<proteinExistence type="predicted"/>
<evidence type="ECO:0000313" key="8">
    <source>
        <dbReference type="EMBL" id="KAG6523039.1"/>
    </source>
</evidence>
<dbReference type="EMBL" id="JACMSC010000005">
    <property type="protein sequence ID" value="KAG6523039.1"/>
    <property type="molecule type" value="Genomic_DNA"/>
</dbReference>
<evidence type="ECO:0000256" key="3">
    <source>
        <dbReference type="ARBA" id="ARBA00022771"/>
    </source>
</evidence>
<keyword evidence="9" id="KW-1185">Reference proteome</keyword>
<gene>
    <name evidence="8" type="ORF">ZIOFF_020198</name>
</gene>
<dbReference type="PANTHER" id="PTHR47287">
    <property type="entry name" value="C2H2 AND C2HC ZINC FINGERS SUPERFAMILY PROTEIN"/>
    <property type="match status" value="1"/>
</dbReference>
<evidence type="ECO:0000313" key="9">
    <source>
        <dbReference type="Proteomes" id="UP000734854"/>
    </source>
</evidence>
<comment type="caution">
    <text evidence="8">The sequence shown here is derived from an EMBL/GenBank/DDBJ whole genome shotgun (WGS) entry which is preliminary data.</text>
</comment>
<dbReference type="GO" id="GO:0005634">
    <property type="term" value="C:nucleus"/>
    <property type="evidence" value="ECO:0007669"/>
    <property type="project" value="UniProtKB-SubCell"/>
</dbReference>
<feature type="domain" description="C2H2-type" evidence="7">
    <location>
        <begin position="56"/>
        <end position="83"/>
    </location>
</feature>
<evidence type="ECO:0000256" key="2">
    <source>
        <dbReference type="ARBA" id="ARBA00022723"/>
    </source>
</evidence>
<dbReference type="InterPro" id="IPR013087">
    <property type="entry name" value="Znf_C2H2_type"/>
</dbReference>
<keyword evidence="4" id="KW-0862">Zinc</keyword>
<keyword evidence="5" id="KW-0539">Nucleus</keyword>
<evidence type="ECO:0000256" key="4">
    <source>
        <dbReference type="ARBA" id="ARBA00022833"/>
    </source>
</evidence>
<dbReference type="InterPro" id="IPR044246">
    <property type="entry name" value="ZFP3-like"/>
</dbReference>
<evidence type="ECO:0000256" key="1">
    <source>
        <dbReference type="ARBA" id="ARBA00004123"/>
    </source>
</evidence>
<organism evidence="8 9">
    <name type="scientific">Zingiber officinale</name>
    <name type="common">Ginger</name>
    <name type="synonym">Amomum zingiber</name>
    <dbReference type="NCBI Taxonomy" id="94328"/>
    <lineage>
        <taxon>Eukaryota</taxon>
        <taxon>Viridiplantae</taxon>
        <taxon>Streptophyta</taxon>
        <taxon>Embryophyta</taxon>
        <taxon>Tracheophyta</taxon>
        <taxon>Spermatophyta</taxon>
        <taxon>Magnoliopsida</taxon>
        <taxon>Liliopsida</taxon>
        <taxon>Zingiberales</taxon>
        <taxon>Zingiberaceae</taxon>
        <taxon>Zingiber</taxon>
    </lineage>
</organism>
<evidence type="ECO:0000259" key="7">
    <source>
        <dbReference type="PROSITE" id="PS50157"/>
    </source>
</evidence>
<keyword evidence="2" id="KW-0479">Metal-binding</keyword>
<dbReference type="PANTHER" id="PTHR47287:SF15">
    <property type="entry name" value="ZINC FINGER PROTEIN 3-LIKE"/>
    <property type="match status" value="1"/>
</dbReference>
<dbReference type="InterPro" id="IPR036236">
    <property type="entry name" value="Znf_C2H2_sf"/>
</dbReference>
<evidence type="ECO:0000256" key="5">
    <source>
        <dbReference type="ARBA" id="ARBA00023242"/>
    </source>
</evidence>
<dbReference type="AlphaFoldDB" id="A0A8J5HAY0"/>
<name>A0A8J5HAY0_ZINOF</name>
<comment type="subcellular location">
    <subcellularLocation>
        <location evidence="1">Nucleus</location>
    </subcellularLocation>
</comment>
<protein>
    <recommendedName>
        <fullName evidence="7">C2H2-type domain-containing protein</fullName>
    </recommendedName>
</protein>
<sequence length="277" mass="29685">MNANRGKNILGLSMTGVKDAGDRVYPKSSVLELDLLSKVGAIKAEPAYPEPAPRVFSCNYCPKTYPNPQALGGHQNAHRRERNLAMRGAAAEFLQYAGRRRDVPVRSVIHMPYLGAPAASAAAGGLLYSRHNGYLQSYPAAWREVPALPAPAVKLEVESIGRQYLQNIRPGLQSSLDRAVRSGKISIGQVAVSLKQIRPHLRLCFEAYLGGSATCSVVVFASTAGSAYAYASVANTLATFTSFDAYASATNTSAIFTSSVCTDCKSKANVEHGKESW</sequence>
<reference evidence="8 9" key="1">
    <citation type="submission" date="2020-08" db="EMBL/GenBank/DDBJ databases">
        <title>Plant Genome Project.</title>
        <authorList>
            <person name="Zhang R.-G."/>
        </authorList>
    </citation>
    <scope>NUCLEOTIDE SEQUENCE [LARGE SCALE GENOMIC DNA]</scope>
    <source>
        <tissue evidence="8">Rhizome</tissue>
    </source>
</reference>